<proteinExistence type="predicted"/>
<feature type="compositionally biased region" description="Basic and acidic residues" evidence="8">
    <location>
        <begin position="143"/>
        <end position="152"/>
    </location>
</feature>
<feature type="compositionally biased region" description="Polar residues" evidence="8">
    <location>
        <begin position="77"/>
        <end position="97"/>
    </location>
</feature>
<feature type="compositionally biased region" description="Basic residues" evidence="8">
    <location>
        <begin position="125"/>
        <end position="135"/>
    </location>
</feature>
<evidence type="ECO:0000256" key="3">
    <source>
        <dbReference type="ARBA" id="ARBA00023125"/>
    </source>
</evidence>
<feature type="coiled-coil region" evidence="7">
    <location>
        <begin position="182"/>
        <end position="209"/>
    </location>
</feature>
<dbReference type="SMART" id="SM00338">
    <property type="entry name" value="BRLZ"/>
    <property type="match status" value="1"/>
</dbReference>
<keyword evidence="11" id="KW-1185">Reference proteome</keyword>
<dbReference type="InterPro" id="IPR004827">
    <property type="entry name" value="bZIP"/>
</dbReference>
<dbReference type="AlphaFoldDB" id="A0A8X8C886"/>
<dbReference type="InterPro" id="IPR025422">
    <property type="entry name" value="TGA_domain"/>
</dbReference>
<evidence type="ECO:0000256" key="8">
    <source>
        <dbReference type="SAM" id="MobiDB-lite"/>
    </source>
</evidence>
<evidence type="ECO:0000259" key="9">
    <source>
        <dbReference type="PROSITE" id="PS51806"/>
    </source>
</evidence>
<dbReference type="PANTHER" id="PTHR45693:SF13">
    <property type="entry name" value="TRANSCRIPTION FACTOR TGA10"/>
    <property type="match status" value="1"/>
</dbReference>
<dbReference type="OrthoDB" id="2015618at2759"/>
<sequence length="454" mass="50796">MRVKYLKDMMMIMIIKGTKRRSKDAGAYDMGELDQALFLYLDGQDPSTVNQDQRQSGAGMRPPTLNIFPSQPMHVEPSSTKANITGASTGLVSSATGRSKGPSEPSMELANSRNNSAPGPEPAKAIKRQGNRKGPARSSSEQEGPKTPDPKTLRRLAQNREAARKSRLRKKASLPPFHSPLLQAYVQQLESSRIKLTQLEQELQRARTQGIFLGGGGLLGGEQGIPVGVTNISADAAFFDMEYARWLEENHRLMCELRAAVQEHIPENELRLFVDNCLAHYDEMMNLRSVVAKTDVFHLVSGMWKTPAERCFMWMGDFRPSELIKIIVGQIEPLTEQQILGIYGLQQSTQENEDALSQRLEALNQSLSETIASESLICPPNMANYMGQMTVAMNKLSTLEGYVRQADNLRHQTIHLLHQLLTTRQAARCLLAIAEYFHRLRALSSLWVARPRQE</sequence>
<comment type="caution">
    <text evidence="10">The sequence shown here is derived from an EMBL/GenBank/DDBJ whole genome shotgun (WGS) entry which is preliminary data.</text>
</comment>
<feature type="compositionally biased region" description="Polar residues" evidence="8">
    <location>
        <begin position="45"/>
        <end position="56"/>
    </location>
</feature>
<keyword evidence="2" id="KW-0805">Transcription regulation</keyword>
<keyword evidence="3" id="KW-0238">DNA-binding</keyword>
<dbReference type="PANTHER" id="PTHR45693">
    <property type="entry name" value="TRANSCRIPTION FACTOR TGA9"/>
    <property type="match status" value="1"/>
</dbReference>
<evidence type="ECO:0000256" key="2">
    <source>
        <dbReference type="ARBA" id="ARBA00023015"/>
    </source>
</evidence>
<organism evidence="10 11">
    <name type="scientific">Populus tomentosa</name>
    <name type="common">Chinese white poplar</name>
    <dbReference type="NCBI Taxonomy" id="118781"/>
    <lineage>
        <taxon>Eukaryota</taxon>
        <taxon>Viridiplantae</taxon>
        <taxon>Streptophyta</taxon>
        <taxon>Embryophyta</taxon>
        <taxon>Tracheophyta</taxon>
        <taxon>Spermatophyta</taxon>
        <taxon>Magnoliopsida</taxon>
        <taxon>eudicotyledons</taxon>
        <taxon>Gunneridae</taxon>
        <taxon>Pentapetalae</taxon>
        <taxon>rosids</taxon>
        <taxon>fabids</taxon>
        <taxon>Malpighiales</taxon>
        <taxon>Salicaceae</taxon>
        <taxon>Saliceae</taxon>
        <taxon>Populus</taxon>
    </lineage>
</organism>
<evidence type="ECO:0000313" key="11">
    <source>
        <dbReference type="Proteomes" id="UP000886885"/>
    </source>
</evidence>
<dbReference type="EMBL" id="JAAWWB010000031">
    <property type="protein sequence ID" value="KAG6744800.1"/>
    <property type="molecule type" value="Genomic_DNA"/>
</dbReference>
<dbReference type="GO" id="GO:0006351">
    <property type="term" value="P:DNA-templated transcription"/>
    <property type="evidence" value="ECO:0007669"/>
    <property type="project" value="InterPro"/>
</dbReference>
<dbReference type="PROSITE" id="PS51806">
    <property type="entry name" value="DOG1"/>
    <property type="match status" value="1"/>
</dbReference>
<keyword evidence="5" id="KW-0804">Transcription</keyword>
<dbReference type="GO" id="GO:0005634">
    <property type="term" value="C:nucleus"/>
    <property type="evidence" value="ECO:0007669"/>
    <property type="project" value="UniProtKB-SubCell"/>
</dbReference>
<evidence type="ECO:0000313" key="10">
    <source>
        <dbReference type="EMBL" id="KAG6744800.1"/>
    </source>
</evidence>
<evidence type="ECO:0000256" key="7">
    <source>
        <dbReference type="SAM" id="Coils"/>
    </source>
</evidence>
<feature type="domain" description="DOG1" evidence="9">
    <location>
        <begin position="236"/>
        <end position="450"/>
    </location>
</feature>
<reference evidence="10" key="1">
    <citation type="journal article" date="2020" name="bioRxiv">
        <title>Hybrid origin of Populus tomentosa Carr. identified through genome sequencing and phylogenomic analysis.</title>
        <authorList>
            <person name="An X."/>
            <person name="Gao K."/>
            <person name="Chen Z."/>
            <person name="Li J."/>
            <person name="Yang X."/>
            <person name="Yang X."/>
            <person name="Zhou J."/>
            <person name="Guo T."/>
            <person name="Zhao T."/>
            <person name="Huang S."/>
            <person name="Miao D."/>
            <person name="Khan W.U."/>
            <person name="Rao P."/>
            <person name="Ye M."/>
            <person name="Lei B."/>
            <person name="Liao W."/>
            <person name="Wang J."/>
            <person name="Ji L."/>
            <person name="Li Y."/>
            <person name="Guo B."/>
            <person name="Mustafa N.S."/>
            <person name="Li S."/>
            <person name="Yun Q."/>
            <person name="Keller S.R."/>
            <person name="Mao J."/>
            <person name="Zhang R."/>
            <person name="Strauss S.H."/>
        </authorList>
    </citation>
    <scope>NUCLEOTIDE SEQUENCE</scope>
    <source>
        <strain evidence="10">GM15</strain>
        <tissue evidence="10">Leaf</tissue>
    </source>
</reference>
<comment type="subcellular location">
    <subcellularLocation>
        <location evidence="1">Nucleus</location>
    </subcellularLocation>
</comment>
<evidence type="ECO:0000256" key="1">
    <source>
        <dbReference type="ARBA" id="ARBA00004123"/>
    </source>
</evidence>
<dbReference type="Proteomes" id="UP000886885">
    <property type="component" value="Chromosome 16A"/>
</dbReference>
<evidence type="ECO:0000256" key="5">
    <source>
        <dbReference type="ARBA" id="ARBA00023163"/>
    </source>
</evidence>
<evidence type="ECO:0000256" key="6">
    <source>
        <dbReference type="ARBA" id="ARBA00023242"/>
    </source>
</evidence>
<name>A0A8X8C886_POPTO</name>
<keyword evidence="7" id="KW-0175">Coiled coil</keyword>
<feature type="region of interest" description="Disordered" evidence="8">
    <location>
        <begin position="44"/>
        <end position="154"/>
    </location>
</feature>
<keyword evidence="6" id="KW-0539">Nucleus</keyword>
<gene>
    <name evidence="10" type="ORF">POTOM_051439</name>
</gene>
<dbReference type="GO" id="GO:0000976">
    <property type="term" value="F:transcription cis-regulatory region binding"/>
    <property type="evidence" value="ECO:0007669"/>
    <property type="project" value="UniProtKB-ARBA"/>
</dbReference>
<evidence type="ECO:0000256" key="4">
    <source>
        <dbReference type="ARBA" id="ARBA00023159"/>
    </source>
</evidence>
<dbReference type="Pfam" id="PF14144">
    <property type="entry name" value="DOG1"/>
    <property type="match status" value="1"/>
</dbReference>
<accession>A0A8X8C886</accession>
<protein>
    <recommendedName>
        <fullName evidence="9">DOG1 domain-containing protein</fullName>
    </recommendedName>
</protein>
<dbReference type="GO" id="GO:0003700">
    <property type="term" value="F:DNA-binding transcription factor activity"/>
    <property type="evidence" value="ECO:0007669"/>
    <property type="project" value="InterPro"/>
</dbReference>
<keyword evidence="4" id="KW-0010">Activator</keyword>
<dbReference type="PROSITE" id="PS00036">
    <property type="entry name" value="BZIP_BASIC"/>
    <property type="match status" value="1"/>
</dbReference>